<reference evidence="15 16" key="1">
    <citation type="submission" date="2024-01" db="EMBL/GenBank/DDBJ databases">
        <title>Comparative genomics of Cryptococcus and Kwoniella reveals pathogenesis evolution and contrasting modes of karyotype evolution via chromosome fusion or intercentromeric recombination.</title>
        <authorList>
            <person name="Coelho M.A."/>
            <person name="David-Palma M."/>
            <person name="Shea T."/>
            <person name="Bowers K."/>
            <person name="McGinley-Smith S."/>
            <person name="Mohammad A.W."/>
            <person name="Gnirke A."/>
            <person name="Yurkov A.M."/>
            <person name="Nowrousian M."/>
            <person name="Sun S."/>
            <person name="Cuomo C.A."/>
            <person name="Heitman J."/>
        </authorList>
    </citation>
    <scope>NUCLEOTIDE SEQUENCE [LARGE SCALE GENOMIC DNA]</scope>
    <source>
        <strain evidence="15">CBS 11374</strain>
    </source>
</reference>
<dbReference type="Pfam" id="PF00069">
    <property type="entry name" value="Pkinase"/>
    <property type="match status" value="1"/>
</dbReference>
<feature type="compositionally biased region" description="Basic and acidic residues" evidence="11">
    <location>
        <begin position="611"/>
        <end position="628"/>
    </location>
</feature>
<dbReference type="SMART" id="SM00580">
    <property type="entry name" value="PUG"/>
    <property type="match status" value="1"/>
</dbReference>
<dbReference type="Gene3D" id="3.30.200.20">
    <property type="entry name" value="Phosphorylase Kinase, domain 1"/>
    <property type="match status" value="1"/>
</dbReference>
<evidence type="ECO:0000259" key="13">
    <source>
        <dbReference type="PROSITE" id="PS50011"/>
    </source>
</evidence>
<dbReference type="InterPro" id="IPR038357">
    <property type="entry name" value="KEN_sf"/>
</dbReference>
<dbReference type="PROSITE" id="PS50011">
    <property type="entry name" value="PROTEIN_KINASE_DOM"/>
    <property type="match status" value="1"/>
</dbReference>
<feature type="compositionally biased region" description="Polar residues" evidence="11">
    <location>
        <begin position="402"/>
        <end position="417"/>
    </location>
</feature>
<keyword evidence="4" id="KW-0808">Transferase</keyword>
<evidence type="ECO:0000256" key="11">
    <source>
        <dbReference type="SAM" id="MobiDB-lite"/>
    </source>
</evidence>
<evidence type="ECO:0000256" key="3">
    <source>
        <dbReference type="ARBA" id="ARBA00022527"/>
    </source>
</evidence>
<evidence type="ECO:0000256" key="1">
    <source>
        <dbReference type="ARBA" id="ARBA00004479"/>
    </source>
</evidence>
<dbReference type="PANTHER" id="PTHR13954">
    <property type="entry name" value="IRE1-RELATED"/>
    <property type="match status" value="1"/>
</dbReference>
<dbReference type="InterPro" id="IPR008271">
    <property type="entry name" value="Ser/Thr_kinase_AS"/>
</dbReference>
<evidence type="ECO:0000256" key="5">
    <source>
        <dbReference type="ARBA" id="ARBA00022692"/>
    </source>
</evidence>
<feature type="signal peptide" evidence="12">
    <location>
        <begin position="1"/>
        <end position="26"/>
    </location>
</feature>
<dbReference type="SUPFAM" id="SSF56112">
    <property type="entry name" value="Protein kinase-like (PK-like)"/>
    <property type="match status" value="1"/>
</dbReference>
<evidence type="ECO:0000256" key="9">
    <source>
        <dbReference type="ARBA" id="ARBA00022840"/>
    </source>
</evidence>
<feature type="domain" description="KEN" evidence="14">
    <location>
        <begin position="947"/>
        <end position="1079"/>
    </location>
</feature>
<dbReference type="Gene3D" id="2.130.10.10">
    <property type="entry name" value="YVTN repeat-like/Quinoprotein amine dehydrogenase"/>
    <property type="match status" value="1"/>
</dbReference>
<feature type="compositionally biased region" description="Acidic residues" evidence="11">
    <location>
        <begin position="601"/>
        <end position="610"/>
    </location>
</feature>
<keyword evidence="10" id="KW-1133">Transmembrane helix</keyword>
<keyword evidence="10" id="KW-0472">Membrane</keyword>
<dbReference type="RefSeq" id="XP_062791773.1">
    <property type="nucleotide sequence ID" value="XM_062935722.1"/>
</dbReference>
<dbReference type="EMBL" id="CP141885">
    <property type="protein sequence ID" value="WRT67033.1"/>
    <property type="molecule type" value="Genomic_DNA"/>
</dbReference>
<feature type="compositionally biased region" description="Basic residues" evidence="11">
    <location>
        <begin position="577"/>
        <end position="593"/>
    </location>
</feature>
<keyword evidence="6 12" id="KW-0732">Signal</keyword>
<dbReference type="PROSITE" id="PS00108">
    <property type="entry name" value="PROTEIN_KINASE_ST"/>
    <property type="match status" value="1"/>
</dbReference>
<dbReference type="SMART" id="SM00220">
    <property type="entry name" value="S_TKc"/>
    <property type="match status" value="1"/>
</dbReference>
<name>A0ABZ1CZQ3_9TREE</name>
<feature type="domain" description="Protein kinase" evidence="13">
    <location>
        <begin position="645"/>
        <end position="944"/>
    </location>
</feature>
<dbReference type="PROSITE" id="PS51392">
    <property type="entry name" value="KEN"/>
    <property type="match status" value="1"/>
</dbReference>
<gene>
    <name evidence="15" type="ORF">IL334_003999</name>
</gene>
<feature type="chain" id="PRO_5047196028" description="non-specific serine/threonine protein kinase" evidence="12">
    <location>
        <begin position="27"/>
        <end position="1080"/>
    </location>
</feature>
<dbReference type="InterPro" id="IPR000719">
    <property type="entry name" value="Prot_kinase_dom"/>
</dbReference>
<feature type="region of interest" description="Disordered" evidence="11">
    <location>
        <begin position="551"/>
        <end position="639"/>
    </location>
</feature>
<dbReference type="InterPro" id="IPR015943">
    <property type="entry name" value="WD40/YVTN_repeat-like_dom_sf"/>
</dbReference>
<dbReference type="InterPro" id="IPR011047">
    <property type="entry name" value="Quinoprotein_ADH-like_sf"/>
</dbReference>
<keyword evidence="8" id="KW-0418">Kinase</keyword>
<evidence type="ECO:0000256" key="2">
    <source>
        <dbReference type="ARBA" id="ARBA00012513"/>
    </source>
</evidence>
<keyword evidence="16" id="KW-1185">Reference proteome</keyword>
<feature type="region of interest" description="Disordered" evidence="11">
    <location>
        <begin position="399"/>
        <end position="422"/>
    </location>
</feature>
<dbReference type="Proteomes" id="UP001329825">
    <property type="component" value="Chromosome 5"/>
</dbReference>
<keyword evidence="3" id="KW-0723">Serine/threonine-protein kinase</keyword>
<dbReference type="InterPro" id="IPR010513">
    <property type="entry name" value="KEN_dom"/>
</dbReference>
<dbReference type="Gene3D" id="1.10.510.10">
    <property type="entry name" value="Transferase(Phosphotransferase) domain 1"/>
    <property type="match status" value="1"/>
</dbReference>
<keyword evidence="5" id="KW-0812">Transmembrane</keyword>
<evidence type="ECO:0000313" key="15">
    <source>
        <dbReference type="EMBL" id="WRT67033.1"/>
    </source>
</evidence>
<dbReference type="Gene3D" id="1.20.1440.180">
    <property type="entry name" value="KEN domain"/>
    <property type="match status" value="1"/>
</dbReference>
<dbReference type="PANTHER" id="PTHR13954:SF6">
    <property type="entry name" value="NON-SPECIFIC SERINE_THREONINE PROTEIN KINASE"/>
    <property type="match status" value="1"/>
</dbReference>
<evidence type="ECO:0000313" key="16">
    <source>
        <dbReference type="Proteomes" id="UP001329825"/>
    </source>
</evidence>
<dbReference type="InterPro" id="IPR045133">
    <property type="entry name" value="IRE1/2-like"/>
</dbReference>
<sequence>MVSTASITSHILAFLIPLILLSTTYATPEPAALVALPQHTTAQSSRRFASHHTTPPPLQIDHDVLPFVIISTIDGALHAVERDTGKIKWTLKDGVEPLVGGGIRGKGNDEEYIVEPLSGSLYVFEDDDGQETKEGENPDPKLRKLPLSVEQLIELSPFTFPHSPSRIFTGAKHTSLLTIDLRTGQQLNCFSSFGTNFSHPEEDDCICDSEDLLDDLEGKGRSNRDLLFVGRTDYRLTIHSPPLASVGLSPSTSTMYQSAVEAKRNAGAQEITYSTYTPNSYDRPLAEYWLKNGLAEQGWGIEGEKKTRVELAYDGDAVGVENGNGVKWVTRLNSVGIAVYDILVPLDSPSSNPILVPQPPPHLPTLFPPTSRPYQHFIDIAKKPLSTYIGSVPLQLALPPSENLTTSSRTNSTGEGRSQSRRSKPLLYALSSSAYPLINFAPPPRPGSLTNGSFLLTEDLPEKDQLLPYLIDPPAENKALILAKPPAQPTSQISERPTYRRGWHWWLIGTLGTLLIICGIALTRFARAPRVKQTSSPADEKTPLLIAPEAAHSDEKPADGIALPELAPPLDEEAPTPKKKSTRRRVRGKKKRRDSSAALLEEGEEDDDDRLEAGSPKKDEKPLPDLPREMSSTDLLDHEDKERLSISDTIIGFGSHGTVVLKGTWGGRPVAVKRLLSDFTRLASQEVKLLQASDDHPNVIRYYCQEKRDNFLYIALDLCQASLADLIETPDKYLELASSLDRKKALTQITAGLKHLHGMKIIHRDIKPQNVLVLRGKDGSLRTLVSDFGLARRLDQGQSSFAPTANNLAGSLGWRAPECIRGQVKLNEGVLFDPASTFSSSSSTHSNSDEHLVLSGDKNNRLTKAVDLFALGCLYFWVLMSGEHPYGETYNRESNIVKGEAVNMSKLDVLGEEGEEAKQLIGNLLSMEPGSRPDTSECLIHPFFWTPGKRLSFLCDASDRFEIMENDPPEATLVLLETDASDVVGKDWYSKLDKTFINNLGKYRKYKGNSVRDLLRAMRNKKHHYQDLEPSVKKHLGSLPSGFLHYFTVRYPRLFLHVYGVIKHSILRHESMFEGYFQES</sequence>
<dbReference type="SUPFAM" id="SSF50998">
    <property type="entry name" value="Quinoprotein alcohol dehydrogenase-like"/>
    <property type="match status" value="1"/>
</dbReference>
<keyword evidence="9" id="KW-0067">ATP-binding</keyword>
<accession>A0ABZ1CZQ3</accession>
<proteinExistence type="predicted"/>
<organism evidence="15 16">
    <name type="scientific">Kwoniella shivajii</name>
    <dbReference type="NCBI Taxonomy" id="564305"/>
    <lineage>
        <taxon>Eukaryota</taxon>
        <taxon>Fungi</taxon>
        <taxon>Dikarya</taxon>
        <taxon>Basidiomycota</taxon>
        <taxon>Agaricomycotina</taxon>
        <taxon>Tremellomycetes</taxon>
        <taxon>Tremellales</taxon>
        <taxon>Cryptococcaceae</taxon>
        <taxon>Kwoniella</taxon>
    </lineage>
</organism>
<evidence type="ECO:0000256" key="8">
    <source>
        <dbReference type="ARBA" id="ARBA00022777"/>
    </source>
</evidence>
<evidence type="ECO:0000256" key="7">
    <source>
        <dbReference type="ARBA" id="ARBA00022741"/>
    </source>
</evidence>
<comment type="subcellular location">
    <subcellularLocation>
        <location evidence="1">Membrane</location>
        <topology evidence="1">Single-pass type I membrane protein</topology>
    </subcellularLocation>
</comment>
<evidence type="ECO:0000256" key="12">
    <source>
        <dbReference type="SAM" id="SignalP"/>
    </source>
</evidence>
<dbReference type="InterPro" id="IPR011009">
    <property type="entry name" value="Kinase-like_dom_sf"/>
</dbReference>
<dbReference type="Pfam" id="PF06479">
    <property type="entry name" value="Ribonuc_2-5A"/>
    <property type="match status" value="1"/>
</dbReference>
<dbReference type="CDD" id="cd10422">
    <property type="entry name" value="RNase_Ire1"/>
    <property type="match status" value="1"/>
</dbReference>
<dbReference type="EC" id="2.7.11.1" evidence="2"/>
<protein>
    <recommendedName>
        <fullName evidence="2">non-specific serine/threonine protein kinase</fullName>
        <ecNumber evidence="2">2.7.11.1</ecNumber>
    </recommendedName>
</protein>
<dbReference type="GeneID" id="87956130"/>
<evidence type="ECO:0000259" key="14">
    <source>
        <dbReference type="PROSITE" id="PS51392"/>
    </source>
</evidence>
<evidence type="ECO:0000256" key="6">
    <source>
        <dbReference type="ARBA" id="ARBA00022729"/>
    </source>
</evidence>
<evidence type="ECO:0000256" key="10">
    <source>
        <dbReference type="ARBA" id="ARBA00022989"/>
    </source>
</evidence>
<keyword evidence="7" id="KW-0547">Nucleotide-binding</keyword>
<evidence type="ECO:0000256" key="4">
    <source>
        <dbReference type="ARBA" id="ARBA00022679"/>
    </source>
</evidence>